<dbReference type="AlphaFoldDB" id="A0AAJ0E5Z2"/>
<evidence type="ECO:0000313" key="2">
    <source>
        <dbReference type="EMBL" id="KAK1534924.1"/>
    </source>
</evidence>
<name>A0AAJ0E5Z2_9PEZI</name>
<dbReference type="EMBL" id="MOOE01000003">
    <property type="protein sequence ID" value="KAK1534924.1"/>
    <property type="molecule type" value="Genomic_DNA"/>
</dbReference>
<dbReference type="Pfam" id="PF06985">
    <property type="entry name" value="HET"/>
    <property type="match status" value="1"/>
</dbReference>
<gene>
    <name evidence="2" type="ORF">CCOS01_03676</name>
</gene>
<comment type="caution">
    <text evidence="2">The sequence shown here is derived from an EMBL/GenBank/DDBJ whole genome shotgun (WGS) entry which is preliminary data.</text>
</comment>
<reference evidence="2 3" key="1">
    <citation type="submission" date="2016-10" db="EMBL/GenBank/DDBJ databases">
        <title>The genome sequence of Colletotrichum fioriniae PJ7.</title>
        <authorList>
            <person name="Baroncelli R."/>
        </authorList>
    </citation>
    <scope>NUCLEOTIDE SEQUENCE [LARGE SCALE GENOMIC DNA]</scope>
    <source>
        <strain evidence="2 3">IMI 309622</strain>
    </source>
</reference>
<protein>
    <submittedName>
        <fullName evidence="2">HET domain-containing protein</fullName>
    </submittedName>
</protein>
<keyword evidence="3" id="KW-1185">Reference proteome</keyword>
<organism evidence="2 3">
    <name type="scientific">Colletotrichum costaricense</name>
    <dbReference type="NCBI Taxonomy" id="1209916"/>
    <lineage>
        <taxon>Eukaryota</taxon>
        <taxon>Fungi</taxon>
        <taxon>Dikarya</taxon>
        <taxon>Ascomycota</taxon>
        <taxon>Pezizomycotina</taxon>
        <taxon>Sordariomycetes</taxon>
        <taxon>Hypocreomycetidae</taxon>
        <taxon>Glomerellales</taxon>
        <taxon>Glomerellaceae</taxon>
        <taxon>Colletotrichum</taxon>
        <taxon>Colletotrichum acutatum species complex</taxon>
    </lineage>
</organism>
<proteinExistence type="predicted"/>
<dbReference type="Proteomes" id="UP001240678">
    <property type="component" value="Unassembled WGS sequence"/>
</dbReference>
<dbReference type="PANTHER" id="PTHR24148:SF78">
    <property type="entry name" value="HETEROKARYON INCOMPATIBILITY DOMAIN-CONTAINING PROTEIN"/>
    <property type="match status" value="1"/>
</dbReference>
<dbReference type="RefSeq" id="XP_060318126.1">
    <property type="nucleotide sequence ID" value="XM_060451861.1"/>
</dbReference>
<dbReference type="InterPro" id="IPR052895">
    <property type="entry name" value="HetReg/Transcr_Mod"/>
</dbReference>
<evidence type="ECO:0000313" key="3">
    <source>
        <dbReference type="Proteomes" id="UP001240678"/>
    </source>
</evidence>
<accession>A0AAJ0E5Z2</accession>
<feature type="domain" description="Heterokaryon incompatibility" evidence="1">
    <location>
        <begin position="45"/>
        <end position="193"/>
    </location>
</feature>
<dbReference type="PANTHER" id="PTHR24148">
    <property type="entry name" value="ANKYRIN REPEAT DOMAIN-CONTAINING PROTEIN 39 HOMOLOG-RELATED"/>
    <property type="match status" value="1"/>
</dbReference>
<dbReference type="InterPro" id="IPR010730">
    <property type="entry name" value="HET"/>
</dbReference>
<evidence type="ECO:0000259" key="1">
    <source>
        <dbReference type="Pfam" id="PF06985"/>
    </source>
</evidence>
<sequence>MEPFQYEPLDLGLRSFRLLILYPGGGEIRCDIFQASLEPDEIIPYEALSYAWGCTDLVESISASGKRLPITRNLFSALTHLRTEEARILWVDALCIDQSNLAERGHQVGHMAGIYRQAEQVLVWLGHSTQDTILLMDALNKSRRESRDTEGNASCPVLPLNPSFIASHLDRLRKALEHLLEQPWFTRVWVLQEVSYARMVLICCGHQFIPANMFVLAISAAGIELNDQQRALLDLMPSSSNKSSARKKTLYTLLLQFRSMQATDPRDMVYALLGIASDTQHGTAATLLSADYLKSEEQLIRDLGAYILVGDTESWLSPCSDMLVFLNALSALAADRLVDLVVAGHVGDAKLICHRLGLSKPEVTPSAVLHLKRRCEISGLNSAFRKLLASRAPKLAFSMDSLIAILTSCDLPTAVFLMKMPEDGLWITKKLVRAIRERKNVRALRSLAARAPVRQVFFEELTHWGIPITQEAFIAILCWLGPKRTVEIANGQCNAFKVDQKLVEETRLRFPFEAVRDWFEVMLASDKIELRFDTEQFCRQFGSGAYVAYPATNA</sequence>
<dbReference type="GeneID" id="85335408"/>